<feature type="transmembrane region" description="Helical" evidence="2">
    <location>
        <begin position="43"/>
        <end position="63"/>
    </location>
</feature>
<gene>
    <name evidence="3" type="ORF">ETD83_39585</name>
</gene>
<feature type="compositionally biased region" description="Pro residues" evidence="1">
    <location>
        <begin position="24"/>
        <end position="37"/>
    </location>
</feature>
<dbReference type="Pfam" id="PF19608">
    <property type="entry name" value="DUF6113"/>
    <property type="match status" value="1"/>
</dbReference>
<organism evidence="3 4">
    <name type="scientific">Actinomadura soli</name>
    <dbReference type="NCBI Taxonomy" id="2508997"/>
    <lineage>
        <taxon>Bacteria</taxon>
        <taxon>Bacillati</taxon>
        <taxon>Actinomycetota</taxon>
        <taxon>Actinomycetes</taxon>
        <taxon>Streptosporangiales</taxon>
        <taxon>Thermomonosporaceae</taxon>
        <taxon>Actinomadura</taxon>
    </lineage>
</organism>
<comment type="caution">
    <text evidence="3">The sequence shown here is derived from an EMBL/GenBank/DDBJ whole genome shotgun (WGS) entry which is preliminary data.</text>
</comment>
<keyword evidence="4" id="KW-1185">Reference proteome</keyword>
<reference evidence="3 4" key="1">
    <citation type="submission" date="2019-05" db="EMBL/GenBank/DDBJ databases">
        <title>Draft genome sequence of Actinomadura sp. 14C53.</title>
        <authorList>
            <person name="Saricaoglu S."/>
            <person name="Isik K."/>
        </authorList>
    </citation>
    <scope>NUCLEOTIDE SEQUENCE [LARGE SCALE GENOMIC DNA]</scope>
    <source>
        <strain evidence="3 4">14C53</strain>
    </source>
</reference>
<protein>
    <submittedName>
        <fullName evidence="3">Uncharacterized protein</fullName>
    </submittedName>
</protein>
<feature type="transmembrane region" description="Helical" evidence="2">
    <location>
        <begin position="138"/>
        <end position="156"/>
    </location>
</feature>
<accession>A0A5C4IZ48</accession>
<sequence>MDEDDDETRVSLAKQGLPEHGGPPGDPGPPVPGPPDGEAPLDAVVSGAVYAVLGLLGAVYGLIGSFVQDWTVDRVPVASIVLALVLFALVRLAGWGTGGRTGPVIIALTWLIVVFILSNEGPGGDLVMPTELSGKTNYAGYVYIIGGLAAAVLAILRVRPGGPSGQWLLGKAGRTGH</sequence>
<keyword evidence="2" id="KW-0812">Transmembrane</keyword>
<dbReference type="AlphaFoldDB" id="A0A5C4IZ48"/>
<feature type="transmembrane region" description="Helical" evidence="2">
    <location>
        <begin position="75"/>
        <end position="94"/>
    </location>
</feature>
<keyword evidence="2" id="KW-1133">Transmembrane helix</keyword>
<evidence type="ECO:0000256" key="1">
    <source>
        <dbReference type="SAM" id="MobiDB-lite"/>
    </source>
</evidence>
<evidence type="ECO:0000313" key="3">
    <source>
        <dbReference type="EMBL" id="TMQ88547.1"/>
    </source>
</evidence>
<feature type="region of interest" description="Disordered" evidence="1">
    <location>
        <begin position="1"/>
        <end position="38"/>
    </location>
</feature>
<evidence type="ECO:0000256" key="2">
    <source>
        <dbReference type="SAM" id="Phobius"/>
    </source>
</evidence>
<dbReference type="Proteomes" id="UP000309174">
    <property type="component" value="Unassembled WGS sequence"/>
</dbReference>
<dbReference type="RefSeq" id="WP_138650389.1">
    <property type="nucleotide sequence ID" value="NZ_VCKW01000420.1"/>
</dbReference>
<proteinExistence type="predicted"/>
<dbReference type="OrthoDB" id="3544132at2"/>
<dbReference type="InterPro" id="IPR046095">
    <property type="entry name" value="DUF6113"/>
</dbReference>
<feature type="transmembrane region" description="Helical" evidence="2">
    <location>
        <begin position="101"/>
        <end position="118"/>
    </location>
</feature>
<evidence type="ECO:0000313" key="4">
    <source>
        <dbReference type="Proteomes" id="UP000309174"/>
    </source>
</evidence>
<dbReference type="EMBL" id="VCKW01000420">
    <property type="protein sequence ID" value="TMQ88547.1"/>
    <property type="molecule type" value="Genomic_DNA"/>
</dbReference>
<name>A0A5C4IZ48_9ACTN</name>
<keyword evidence="2" id="KW-0472">Membrane</keyword>